<dbReference type="OrthoDB" id="7030476at2"/>
<dbReference type="PANTHER" id="PTHR30250:SF11">
    <property type="entry name" value="O-ANTIGEN TRANSPORTER-RELATED"/>
    <property type="match status" value="1"/>
</dbReference>
<name>A0A2L1GND7_9BACT</name>
<dbReference type="Proteomes" id="UP000239867">
    <property type="component" value="Chromosome"/>
</dbReference>
<dbReference type="InterPro" id="IPR050833">
    <property type="entry name" value="Poly_Biosynth_Transport"/>
</dbReference>
<feature type="transmembrane region" description="Helical" evidence="6">
    <location>
        <begin position="289"/>
        <end position="313"/>
    </location>
</feature>
<evidence type="ECO:0000256" key="6">
    <source>
        <dbReference type="SAM" id="Phobius"/>
    </source>
</evidence>
<keyword evidence="5 6" id="KW-0472">Membrane</keyword>
<proteinExistence type="predicted"/>
<evidence type="ECO:0000313" key="7">
    <source>
        <dbReference type="EMBL" id="AVD71201.1"/>
    </source>
</evidence>
<feature type="transmembrane region" description="Helical" evidence="6">
    <location>
        <begin position="6"/>
        <end position="26"/>
    </location>
</feature>
<comment type="subcellular location">
    <subcellularLocation>
        <location evidence="1">Cell membrane</location>
        <topology evidence="1">Multi-pass membrane protein</topology>
    </subcellularLocation>
</comment>
<dbReference type="RefSeq" id="WP_104936471.1">
    <property type="nucleotide sequence ID" value="NZ_CP021255.1"/>
</dbReference>
<feature type="transmembrane region" description="Helical" evidence="6">
    <location>
        <begin position="116"/>
        <end position="137"/>
    </location>
</feature>
<dbReference type="GO" id="GO:0005886">
    <property type="term" value="C:plasma membrane"/>
    <property type="evidence" value="ECO:0007669"/>
    <property type="project" value="UniProtKB-SubCell"/>
</dbReference>
<keyword evidence="3 6" id="KW-0812">Transmembrane</keyword>
<dbReference type="AlphaFoldDB" id="A0A2L1GND7"/>
<feature type="transmembrane region" description="Helical" evidence="6">
    <location>
        <begin position="381"/>
        <end position="404"/>
    </location>
</feature>
<keyword evidence="8" id="KW-1185">Reference proteome</keyword>
<reference evidence="7 8" key="1">
    <citation type="journal article" date="2018" name="MBio">
        <title>Insights into the evolution of host association through the isolation and characterization of a novel human periodontal pathobiont, Desulfobulbus oralis.</title>
        <authorList>
            <person name="Cross K.L."/>
            <person name="Chirania P."/>
            <person name="Xiong W."/>
            <person name="Beall C.J."/>
            <person name="Elkins J.G."/>
            <person name="Giannone R.J."/>
            <person name="Griffen A.L."/>
            <person name="Guss A.M."/>
            <person name="Hettich R.L."/>
            <person name="Joshi S.S."/>
            <person name="Mokrzan E.M."/>
            <person name="Martin R.K."/>
            <person name="Zhulin I.B."/>
            <person name="Leys E.J."/>
            <person name="Podar M."/>
        </authorList>
    </citation>
    <scope>NUCLEOTIDE SEQUENCE [LARGE SCALE GENOMIC DNA]</scope>
    <source>
        <strain evidence="7 8">ORNL</strain>
    </source>
</reference>
<protein>
    <submittedName>
        <fullName evidence="7">Polysaccharide biosynthesis protein</fullName>
    </submittedName>
</protein>
<evidence type="ECO:0000313" key="8">
    <source>
        <dbReference type="Proteomes" id="UP000239867"/>
    </source>
</evidence>
<sequence>MKQYGYRWHLLVTMGTRLSMIALRLIRNILLARLLGPADRGLFALLSALPELIAAVTSGGLNTAVGYQAARQKDMGVLLVQVLIYGCLLSTLLTLGTVLLLNWQGRELDRVRQLGVWLWLLIPLVPLTVLKSGLLILHNADGRVNCFNVLRLLESSIPLLLFLLLAWLWPRQLFNAAVVSWIGGLVAVVVVGWYRLKRYHAFQLKWQPQAQRNLLLYGAKSHWDVLFQQILLRADYLLIGFLLPAGALGHYAMASAAAELLLIIPEAVTTPLMKRLLQQGGGIERLTPLTLRVTASVMLVACLGMGLMGEWLIVTLFGVDYAPAYPALMALLPGVFALCYASILRLDLLGKGYPGRLSLMAGIGVVLNLGLNLVLIPKLGITGAALSSSAAYLTVALLMFLQYCKISAMSFYRLLLMTPTDMRQLIGNPKNA</sequence>
<keyword evidence="2" id="KW-1003">Cell membrane</keyword>
<dbReference type="PANTHER" id="PTHR30250">
    <property type="entry name" value="PST FAMILY PREDICTED COLANIC ACID TRANSPORTER"/>
    <property type="match status" value="1"/>
</dbReference>
<feature type="transmembrane region" description="Helical" evidence="6">
    <location>
        <begin position="325"/>
        <end position="344"/>
    </location>
</feature>
<dbReference type="EMBL" id="CP021255">
    <property type="protein sequence ID" value="AVD71201.1"/>
    <property type="molecule type" value="Genomic_DNA"/>
</dbReference>
<feature type="transmembrane region" description="Helical" evidence="6">
    <location>
        <begin position="149"/>
        <end position="170"/>
    </location>
</feature>
<dbReference type="Pfam" id="PF13440">
    <property type="entry name" value="Polysacc_synt_3"/>
    <property type="match status" value="1"/>
</dbReference>
<evidence type="ECO:0000256" key="2">
    <source>
        <dbReference type="ARBA" id="ARBA00022475"/>
    </source>
</evidence>
<evidence type="ECO:0000256" key="4">
    <source>
        <dbReference type="ARBA" id="ARBA00022989"/>
    </source>
</evidence>
<evidence type="ECO:0000256" key="1">
    <source>
        <dbReference type="ARBA" id="ARBA00004651"/>
    </source>
</evidence>
<accession>A0A2L1GND7</accession>
<feature type="transmembrane region" description="Helical" evidence="6">
    <location>
        <begin position="356"/>
        <end position="375"/>
    </location>
</feature>
<keyword evidence="4 6" id="KW-1133">Transmembrane helix</keyword>
<feature type="transmembrane region" description="Helical" evidence="6">
    <location>
        <begin position="176"/>
        <end position="196"/>
    </location>
</feature>
<feature type="transmembrane region" description="Helical" evidence="6">
    <location>
        <begin position="77"/>
        <end position="104"/>
    </location>
</feature>
<evidence type="ECO:0000256" key="5">
    <source>
        <dbReference type="ARBA" id="ARBA00023136"/>
    </source>
</evidence>
<gene>
    <name evidence="7" type="ORF">CAY53_06665</name>
</gene>
<organism evidence="7 8">
    <name type="scientific">Desulfobulbus oralis</name>
    <dbReference type="NCBI Taxonomy" id="1986146"/>
    <lineage>
        <taxon>Bacteria</taxon>
        <taxon>Pseudomonadati</taxon>
        <taxon>Thermodesulfobacteriota</taxon>
        <taxon>Desulfobulbia</taxon>
        <taxon>Desulfobulbales</taxon>
        <taxon>Desulfobulbaceae</taxon>
        <taxon>Desulfobulbus</taxon>
    </lineage>
</organism>
<evidence type="ECO:0000256" key="3">
    <source>
        <dbReference type="ARBA" id="ARBA00022692"/>
    </source>
</evidence>
<dbReference type="KEGG" id="deo:CAY53_06665"/>